<dbReference type="AlphaFoldDB" id="A0A9J7HJ69"/>
<evidence type="ECO:0000256" key="4">
    <source>
        <dbReference type="ARBA" id="ARBA00022692"/>
    </source>
</evidence>
<keyword evidence="4 10" id="KW-0812">Transmembrane</keyword>
<keyword evidence="8 10" id="KW-0472">Membrane</keyword>
<dbReference type="InterPro" id="IPR027417">
    <property type="entry name" value="P-loop_NTPase"/>
</dbReference>
<keyword evidence="3" id="KW-0808">Transferase</keyword>
<comment type="subcellular location">
    <subcellularLocation>
        <location evidence="1">Golgi apparatus membrane</location>
        <topology evidence="1">Single-pass type II membrane protein</topology>
    </subcellularLocation>
</comment>
<keyword evidence="7" id="KW-0333">Golgi apparatus</keyword>
<dbReference type="Pfam" id="PF06990">
    <property type="entry name" value="Gal-3-0_sulfotr"/>
    <property type="match status" value="1"/>
</dbReference>
<sequence length="499" mass="58209">MPVTPIVVIADRCQLSFEDCTRTRTLEFILFPVRVGILRTPQCEDNVSDCANSRAFKMEKATSSIMRPTIKSWGFVLMVLFFIGLCGMYRNRFMKDTLVHSRQPHYRIINRTFTSEGACEAKRNFMFVKVHKAGGTTATCIFQRFGYEHNLTFVLPVIKSDVGWPNFLRQEDFIPSADGTYNVLVDHTVYNRQLLDHLMPTDTVYISILRQPLSHLRSVFNWYGLAKKIKGLGRSDPVASFIKSPNKFHVPYVKADSHTRYMPFTLEKNFMAYDLGFPLGLSDSQSSIDEFIETLSREIDLVLILEHMDESLVLLRRRMCWTLKDILYNVAPKNLKKYKKTPMSAALLNQHRRWSNVDYQLYDHFKATLWQKIQKEGADFPHEVHHFQNVLKQTTIFCSKAMVKVPVYDKKHKKVVRWTIKLDLKAGKLTIPKTAWHEEFDIDPTLCIKLKMEWHDWSHVLKKKHKMPQNLSSGVRRAISWTNTKVLDKSLLLQIFHVD</sequence>
<comment type="similarity">
    <text evidence="2">Belongs to the galactose-3-O-sulfotransferase family.</text>
</comment>
<dbReference type="GO" id="GO:0008146">
    <property type="term" value="F:sulfotransferase activity"/>
    <property type="evidence" value="ECO:0000318"/>
    <property type="project" value="GO_Central"/>
</dbReference>
<evidence type="ECO:0000256" key="3">
    <source>
        <dbReference type="ARBA" id="ARBA00022679"/>
    </source>
</evidence>
<evidence type="ECO:0000256" key="2">
    <source>
        <dbReference type="ARBA" id="ARBA00008124"/>
    </source>
</evidence>
<dbReference type="OrthoDB" id="10024799at2759"/>
<keyword evidence="9" id="KW-0325">Glycoprotein</keyword>
<name>A0A9J7HJ69_BRAFL</name>
<dbReference type="Gene3D" id="3.40.50.300">
    <property type="entry name" value="P-loop containing nucleotide triphosphate hydrolases"/>
    <property type="match status" value="1"/>
</dbReference>
<reference evidence="12" key="2">
    <citation type="submission" date="2025-08" db="UniProtKB">
        <authorList>
            <consortium name="RefSeq"/>
        </authorList>
    </citation>
    <scope>IDENTIFICATION</scope>
    <source>
        <strain evidence="12">S238N-H82</strain>
        <tissue evidence="12">Testes</tissue>
    </source>
</reference>
<dbReference type="GO" id="GO:0001733">
    <property type="term" value="F:galactosylceramide sulfotransferase activity"/>
    <property type="evidence" value="ECO:0007669"/>
    <property type="project" value="InterPro"/>
</dbReference>
<dbReference type="InterPro" id="IPR009729">
    <property type="entry name" value="Gal-3-0_sulfotransfrase"/>
</dbReference>
<keyword evidence="5" id="KW-0735">Signal-anchor</keyword>
<dbReference type="GeneID" id="118404290"/>
<accession>A0A9J7HJ69</accession>
<evidence type="ECO:0000313" key="12">
    <source>
        <dbReference type="RefSeq" id="XP_035659250.1"/>
    </source>
</evidence>
<evidence type="ECO:0000256" key="1">
    <source>
        <dbReference type="ARBA" id="ARBA00004323"/>
    </source>
</evidence>
<dbReference type="PANTHER" id="PTHR14647">
    <property type="entry name" value="GALACTOSE-3-O-SULFOTRANSFERASE"/>
    <property type="match status" value="1"/>
</dbReference>
<evidence type="ECO:0000256" key="6">
    <source>
        <dbReference type="ARBA" id="ARBA00022989"/>
    </source>
</evidence>
<evidence type="ECO:0000313" key="11">
    <source>
        <dbReference type="Proteomes" id="UP000001554"/>
    </source>
</evidence>
<keyword evidence="11" id="KW-1185">Reference proteome</keyword>
<proteinExistence type="inferred from homology"/>
<dbReference type="KEGG" id="bfo:118404290"/>
<dbReference type="SUPFAM" id="SSF52540">
    <property type="entry name" value="P-loop containing nucleoside triphosphate hydrolases"/>
    <property type="match status" value="1"/>
</dbReference>
<dbReference type="GO" id="GO:0000139">
    <property type="term" value="C:Golgi membrane"/>
    <property type="evidence" value="ECO:0007669"/>
    <property type="project" value="UniProtKB-SubCell"/>
</dbReference>
<organism evidence="11 12">
    <name type="scientific">Branchiostoma floridae</name>
    <name type="common">Florida lancelet</name>
    <name type="synonym">Amphioxus</name>
    <dbReference type="NCBI Taxonomy" id="7739"/>
    <lineage>
        <taxon>Eukaryota</taxon>
        <taxon>Metazoa</taxon>
        <taxon>Chordata</taxon>
        <taxon>Cephalochordata</taxon>
        <taxon>Leptocardii</taxon>
        <taxon>Amphioxiformes</taxon>
        <taxon>Branchiostomatidae</taxon>
        <taxon>Branchiostoma</taxon>
    </lineage>
</organism>
<reference evidence="11" key="1">
    <citation type="journal article" date="2020" name="Nat. Ecol. Evol.">
        <title>Deeply conserved synteny resolves early events in vertebrate evolution.</title>
        <authorList>
            <person name="Simakov O."/>
            <person name="Marletaz F."/>
            <person name="Yue J.X."/>
            <person name="O'Connell B."/>
            <person name="Jenkins J."/>
            <person name="Brandt A."/>
            <person name="Calef R."/>
            <person name="Tung C.H."/>
            <person name="Huang T.K."/>
            <person name="Schmutz J."/>
            <person name="Satoh N."/>
            <person name="Yu J.K."/>
            <person name="Putnam N.H."/>
            <person name="Green R.E."/>
            <person name="Rokhsar D.S."/>
        </authorList>
    </citation>
    <scope>NUCLEOTIDE SEQUENCE [LARGE SCALE GENOMIC DNA]</scope>
    <source>
        <strain evidence="11">S238N-H82</strain>
    </source>
</reference>
<dbReference type="RefSeq" id="XP_035659250.1">
    <property type="nucleotide sequence ID" value="XM_035803357.1"/>
</dbReference>
<evidence type="ECO:0000256" key="7">
    <source>
        <dbReference type="ARBA" id="ARBA00023034"/>
    </source>
</evidence>
<protein>
    <submittedName>
        <fullName evidence="12">Galactosylceramide sulfotransferase-like</fullName>
    </submittedName>
</protein>
<evidence type="ECO:0000256" key="5">
    <source>
        <dbReference type="ARBA" id="ARBA00022968"/>
    </source>
</evidence>
<gene>
    <name evidence="12" type="primary">LOC118404290</name>
</gene>
<dbReference type="Proteomes" id="UP000001554">
    <property type="component" value="Chromosome 17"/>
</dbReference>
<keyword evidence="6 10" id="KW-1133">Transmembrane helix</keyword>
<evidence type="ECO:0000256" key="8">
    <source>
        <dbReference type="ARBA" id="ARBA00023136"/>
    </source>
</evidence>
<evidence type="ECO:0000256" key="10">
    <source>
        <dbReference type="SAM" id="Phobius"/>
    </source>
</evidence>
<dbReference type="PANTHER" id="PTHR14647:SF87">
    <property type="entry name" value="PUTATIVE-RELATED"/>
    <property type="match status" value="1"/>
</dbReference>
<feature type="transmembrane region" description="Helical" evidence="10">
    <location>
        <begin position="70"/>
        <end position="89"/>
    </location>
</feature>
<evidence type="ECO:0000256" key="9">
    <source>
        <dbReference type="ARBA" id="ARBA00023180"/>
    </source>
</evidence>
<dbReference type="GO" id="GO:0009247">
    <property type="term" value="P:glycolipid biosynthetic process"/>
    <property type="evidence" value="ECO:0007669"/>
    <property type="project" value="InterPro"/>
</dbReference>